<keyword evidence="2" id="KW-1185">Reference proteome</keyword>
<reference evidence="1 2" key="1">
    <citation type="journal article" date="2016" name="Mol. Biol. Evol.">
        <title>Comparative Genomics of Early-Diverging Mushroom-Forming Fungi Provides Insights into the Origins of Lignocellulose Decay Capabilities.</title>
        <authorList>
            <person name="Nagy L.G."/>
            <person name="Riley R."/>
            <person name="Tritt A."/>
            <person name="Adam C."/>
            <person name="Daum C."/>
            <person name="Floudas D."/>
            <person name="Sun H."/>
            <person name="Yadav J.S."/>
            <person name="Pangilinan J."/>
            <person name="Larsson K.H."/>
            <person name="Matsuura K."/>
            <person name="Barry K."/>
            <person name="Labutti K."/>
            <person name="Kuo R."/>
            <person name="Ohm R.A."/>
            <person name="Bhattacharya S.S."/>
            <person name="Shirouzu T."/>
            <person name="Yoshinaga Y."/>
            <person name="Martin F.M."/>
            <person name="Grigoriev I.V."/>
            <person name="Hibbett D.S."/>
        </authorList>
    </citation>
    <scope>NUCLEOTIDE SEQUENCE [LARGE SCALE GENOMIC DNA]</scope>
    <source>
        <strain evidence="1 2">TUFC12733</strain>
    </source>
</reference>
<dbReference type="Proteomes" id="UP000076738">
    <property type="component" value="Unassembled WGS sequence"/>
</dbReference>
<sequence length="73" mass="8584">MLVRTSFRSTIRQDFPADNRLRWVIIALARFAARVRAQKGQRTSTHIVFEGFSAEPEWTKGLKGDTWRNYKRS</sequence>
<dbReference type="AlphaFoldDB" id="A0A167S6E7"/>
<protein>
    <submittedName>
        <fullName evidence="1">Uncharacterized protein</fullName>
    </submittedName>
</protein>
<name>A0A167S6E7_CALVF</name>
<dbReference type="EMBL" id="KV417266">
    <property type="protein sequence ID" value="KZP01616.1"/>
    <property type="molecule type" value="Genomic_DNA"/>
</dbReference>
<organism evidence="1 2">
    <name type="scientific">Calocera viscosa (strain TUFC12733)</name>
    <dbReference type="NCBI Taxonomy" id="1330018"/>
    <lineage>
        <taxon>Eukaryota</taxon>
        <taxon>Fungi</taxon>
        <taxon>Dikarya</taxon>
        <taxon>Basidiomycota</taxon>
        <taxon>Agaricomycotina</taxon>
        <taxon>Dacrymycetes</taxon>
        <taxon>Dacrymycetales</taxon>
        <taxon>Dacrymycetaceae</taxon>
        <taxon>Calocera</taxon>
    </lineage>
</organism>
<accession>A0A167S6E7</accession>
<proteinExistence type="predicted"/>
<evidence type="ECO:0000313" key="1">
    <source>
        <dbReference type="EMBL" id="KZP01616.1"/>
    </source>
</evidence>
<evidence type="ECO:0000313" key="2">
    <source>
        <dbReference type="Proteomes" id="UP000076738"/>
    </source>
</evidence>
<gene>
    <name evidence="1" type="ORF">CALVIDRAFT_12931</name>
</gene>